<gene>
    <name evidence="1" type="ORF">GMORB2_6293</name>
</gene>
<dbReference type="GeneID" id="55972518"/>
<dbReference type="EMBL" id="JAANYQ010000006">
    <property type="protein sequence ID" value="KAF4123592.1"/>
    <property type="molecule type" value="Genomic_DNA"/>
</dbReference>
<keyword evidence="1" id="KW-0378">Hydrolase</keyword>
<dbReference type="Proteomes" id="UP000749293">
    <property type="component" value="Unassembled WGS sequence"/>
</dbReference>
<keyword evidence="2" id="KW-1185">Reference proteome</keyword>
<name>A0A9P4YXG4_9HYPO</name>
<evidence type="ECO:0000313" key="1">
    <source>
        <dbReference type="EMBL" id="KAF4123592.1"/>
    </source>
</evidence>
<dbReference type="OrthoDB" id="3257981at2759"/>
<organism evidence="1 2">
    <name type="scientific">Geosmithia morbida</name>
    <dbReference type="NCBI Taxonomy" id="1094350"/>
    <lineage>
        <taxon>Eukaryota</taxon>
        <taxon>Fungi</taxon>
        <taxon>Dikarya</taxon>
        <taxon>Ascomycota</taxon>
        <taxon>Pezizomycotina</taxon>
        <taxon>Sordariomycetes</taxon>
        <taxon>Hypocreomycetidae</taxon>
        <taxon>Hypocreales</taxon>
        <taxon>Bionectriaceae</taxon>
        <taxon>Geosmithia</taxon>
    </lineage>
</organism>
<proteinExistence type="predicted"/>
<evidence type="ECO:0000313" key="2">
    <source>
        <dbReference type="Proteomes" id="UP000749293"/>
    </source>
</evidence>
<accession>A0A9P4YXG4</accession>
<dbReference type="GO" id="GO:0016787">
    <property type="term" value="F:hydrolase activity"/>
    <property type="evidence" value="ECO:0007669"/>
    <property type="project" value="UniProtKB-KW"/>
</dbReference>
<dbReference type="RefSeq" id="XP_035322244.1">
    <property type="nucleotide sequence ID" value="XM_035468263.1"/>
</dbReference>
<comment type="caution">
    <text evidence="1">The sequence shown here is derived from an EMBL/GenBank/DDBJ whole genome shotgun (WGS) entry which is preliminary data.</text>
</comment>
<protein>
    <submittedName>
        <fullName evidence="1">Glycosyl hydrolase family 71</fullName>
    </submittedName>
</protein>
<dbReference type="AlphaFoldDB" id="A0A9P4YXG4"/>
<sequence length="134" mass="14864">MSAFARVEHCAFKRGAETEQRAVIKFGCAQRITVKVPSGNVVYTATGGMCVSDGRRQQCDYGICHPTSGSTAGDDFTHVTCENLGIMDASQDPMFRWDSVFSGEAWDWVVSKWEGNPSPGGLNFTEQVYRLRYH</sequence>
<reference evidence="1" key="1">
    <citation type="submission" date="2020-03" db="EMBL/GenBank/DDBJ databases">
        <title>Site-based positive gene gene selection in Geosmithia morbida across the United States reveals a broad range of putative effectors and factors for local host and environmental adapation.</title>
        <authorList>
            <person name="Onufrak A."/>
            <person name="Murdoch R.W."/>
            <person name="Gazis R."/>
            <person name="Huff M."/>
            <person name="Staton M."/>
            <person name="Klingeman W."/>
            <person name="Hadziabdic D."/>
        </authorList>
    </citation>
    <scope>NUCLEOTIDE SEQUENCE</scope>
    <source>
        <strain evidence="1">1262</strain>
    </source>
</reference>